<keyword evidence="3" id="KW-1185">Reference proteome</keyword>
<comment type="caution">
    <text evidence="2">The sequence shown here is derived from an EMBL/GenBank/DDBJ whole genome shotgun (WGS) entry which is preliminary data.</text>
</comment>
<evidence type="ECO:0000313" key="2">
    <source>
        <dbReference type="EMBL" id="RBP70137.1"/>
    </source>
</evidence>
<dbReference type="AlphaFoldDB" id="A0A366IG63"/>
<dbReference type="OrthoDB" id="9794382at2"/>
<dbReference type="GO" id="GO:0005829">
    <property type="term" value="C:cytosol"/>
    <property type="evidence" value="ECO:0007669"/>
    <property type="project" value="TreeGrafter"/>
</dbReference>
<organism evidence="2 3">
    <name type="scientific">Alkalibaculum bacchi</name>
    <dbReference type="NCBI Taxonomy" id="645887"/>
    <lineage>
        <taxon>Bacteria</taxon>
        <taxon>Bacillati</taxon>
        <taxon>Bacillota</taxon>
        <taxon>Clostridia</taxon>
        <taxon>Eubacteriales</taxon>
        <taxon>Eubacteriaceae</taxon>
        <taxon>Alkalibaculum</taxon>
    </lineage>
</organism>
<dbReference type="InterPro" id="IPR039315">
    <property type="entry name" value="CheW"/>
</dbReference>
<dbReference type="Gene3D" id="2.30.30.40">
    <property type="entry name" value="SH3 Domains"/>
    <property type="match status" value="1"/>
</dbReference>
<reference evidence="2 3" key="1">
    <citation type="submission" date="2018-06" db="EMBL/GenBank/DDBJ databases">
        <title>Genomic Encyclopedia of Type Strains, Phase IV (KMG-IV): sequencing the most valuable type-strain genomes for metagenomic binning, comparative biology and taxonomic classification.</title>
        <authorList>
            <person name="Goeker M."/>
        </authorList>
    </citation>
    <scope>NUCLEOTIDE SEQUENCE [LARGE SCALE GENOMIC DNA]</scope>
    <source>
        <strain evidence="2 3">DSM 22112</strain>
    </source>
</reference>
<dbReference type="SMART" id="SM00260">
    <property type="entry name" value="CheW"/>
    <property type="match status" value="1"/>
</dbReference>
<dbReference type="PROSITE" id="PS50851">
    <property type="entry name" value="CHEW"/>
    <property type="match status" value="1"/>
</dbReference>
<accession>A0A366IG63</accession>
<name>A0A366IG63_9FIRM</name>
<dbReference type="Proteomes" id="UP000253490">
    <property type="component" value="Unassembled WGS sequence"/>
</dbReference>
<dbReference type="GO" id="GO:0006935">
    <property type="term" value="P:chemotaxis"/>
    <property type="evidence" value="ECO:0007669"/>
    <property type="project" value="InterPro"/>
</dbReference>
<gene>
    <name evidence="2" type="ORF">DES36_101192</name>
</gene>
<dbReference type="EMBL" id="QNRX01000001">
    <property type="protein sequence ID" value="RBP70137.1"/>
    <property type="molecule type" value="Genomic_DNA"/>
</dbReference>
<dbReference type="RefSeq" id="WP_113919347.1">
    <property type="nucleotide sequence ID" value="NZ_QNRX01000001.1"/>
</dbReference>
<dbReference type="SUPFAM" id="SSF50341">
    <property type="entry name" value="CheW-like"/>
    <property type="match status" value="1"/>
</dbReference>
<evidence type="ECO:0000259" key="1">
    <source>
        <dbReference type="PROSITE" id="PS50851"/>
    </source>
</evidence>
<dbReference type="InterPro" id="IPR002545">
    <property type="entry name" value="CheW-lke_dom"/>
</dbReference>
<protein>
    <submittedName>
        <fullName evidence="2">Purine-binding chemotaxis protein CheW</fullName>
    </submittedName>
</protein>
<sequence>MEQFIVFINNGQHFALDISKIERIIEFQQPKKIPEASDYLLGVIQHNGEILPIIDLTKRLYNNDSLNSDSKKVIVAAWKEKQMGFVVEDIKEISSFEPNQYEKMNRDISISKAYIRGFIKTNDDIIIVLDIDRLFTLEQEKEIREGIEYAL</sequence>
<feature type="domain" description="CheW-like" evidence="1">
    <location>
        <begin position="1"/>
        <end position="140"/>
    </location>
</feature>
<dbReference type="Gene3D" id="2.40.50.180">
    <property type="entry name" value="CheA-289, Domain 4"/>
    <property type="match status" value="1"/>
</dbReference>
<dbReference type="Pfam" id="PF01584">
    <property type="entry name" value="CheW"/>
    <property type="match status" value="1"/>
</dbReference>
<proteinExistence type="predicted"/>
<evidence type="ECO:0000313" key="3">
    <source>
        <dbReference type="Proteomes" id="UP000253490"/>
    </source>
</evidence>
<dbReference type="PANTHER" id="PTHR22617">
    <property type="entry name" value="CHEMOTAXIS SENSOR HISTIDINE KINASE-RELATED"/>
    <property type="match status" value="1"/>
</dbReference>
<dbReference type="GO" id="GO:0007165">
    <property type="term" value="P:signal transduction"/>
    <property type="evidence" value="ECO:0007669"/>
    <property type="project" value="InterPro"/>
</dbReference>
<dbReference type="PANTHER" id="PTHR22617:SF23">
    <property type="entry name" value="CHEMOTAXIS PROTEIN CHEW"/>
    <property type="match status" value="1"/>
</dbReference>
<dbReference type="InterPro" id="IPR036061">
    <property type="entry name" value="CheW-like_dom_sf"/>
</dbReference>